<evidence type="ECO:0000313" key="8">
    <source>
        <dbReference type="Proteomes" id="UP000031192"/>
    </source>
</evidence>
<dbReference type="EC" id="2.5.1.61" evidence="2"/>
<dbReference type="HOGENOM" id="CLU_180211_0_0_1"/>
<comment type="similarity">
    <text evidence="1">Belongs to the HMBS family.</text>
</comment>
<dbReference type="GO" id="GO:0004418">
    <property type="term" value="F:hydroxymethylbilane synthase activity"/>
    <property type="evidence" value="ECO:0007669"/>
    <property type="project" value="UniProtKB-EC"/>
</dbReference>
<dbReference type="GO" id="GO:0005737">
    <property type="term" value="C:cytoplasm"/>
    <property type="evidence" value="ECO:0007669"/>
    <property type="project" value="TreeGrafter"/>
</dbReference>
<reference evidence="7 8" key="1">
    <citation type="journal article" date="2014" name="Proc. Natl. Acad. Sci. U.S.A.">
        <title>Trajectory and genomic determinants of fungal-pathogen speciation and host adaptation.</title>
        <authorList>
            <person name="Hu X."/>
            <person name="Xiao G."/>
            <person name="Zheng P."/>
            <person name="Shang Y."/>
            <person name="Su Y."/>
            <person name="Zhang X."/>
            <person name="Liu X."/>
            <person name="Zhan S."/>
            <person name="St Leger R.J."/>
            <person name="Wang C."/>
        </authorList>
    </citation>
    <scope>NUCLEOTIDE SEQUENCE [LARGE SCALE GENOMIC DNA]</scope>
    <source>
        <strain evidence="7 8">ARSEF 977</strain>
    </source>
</reference>
<name>A0A0B4GJX6_METGA</name>
<dbReference type="Pfam" id="PF01379">
    <property type="entry name" value="Porphobil_deam"/>
    <property type="match status" value="1"/>
</dbReference>
<dbReference type="AlphaFoldDB" id="A0A0B4GJX6"/>
<dbReference type="GO" id="GO:0006783">
    <property type="term" value="P:heme biosynthetic process"/>
    <property type="evidence" value="ECO:0007669"/>
    <property type="project" value="UniProtKB-KW"/>
</dbReference>
<dbReference type="PANTHER" id="PTHR11557:SF0">
    <property type="entry name" value="PORPHOBILINOGEN DEAMINASE"/>
    <property type="match status" value="1"/>
</dbReference>
<dbReference type="Proteomes" id="UP000031192">
    <property type="component" value="Unassembled WGS sequence"/>
</dbReference>
<evidence type="ECO:0000256" key="3">
    <source>
        <dbReference type="ARBA" id="ARBA00022679"/>
    </source>
</evidence>
<dbReference type="PRINTS" id="PR00151">
    <property type="entry name" value="PORPHBDMNASE"/>
</dbReference>
<accession>A0A0B4GJX6</accession>
<evidence type="ECO:0000256" key="2">
    <source>
        <dbReference type="ARBA" id="ARBA00012655"/>
    </source>
</evidence>
<comment type="caution">
    <text evidence="7">The sequence shown here is derived from an EMBL/GenBank/DDBJ whole genome shotgun (WGS) entry which is preliminary data.</text>
</comment>
<keyword evidence="3" id="KW-0808">Transferase</keyword>
<evidence type="ECO:0000256" key="5">
    <source>
        <dbReference type="ARBA" id="ARBA00023244"/>
    </source>
</evidence>
<evidence type="ECO:0000313" key="7">
    <source>
        <dbReference type="EMBL" id="KID82858.1"/>
    </source>
</evidence>
<dbReference type="EMBL" id="AZNH01000073">
    <property type="protein sequence ID" value="KID82858.1"/>
    <property type="molecule type" value="Genomic_DNA"/>
</dbReference>
<gene>
    <name evidence="7" type="ORF">MGU_09865</name>
</gene>
<dbReference type="Gene3D" id="3.40.190.10">
    <property type="entry name" value="Periplasmic binding protein-like II"/>
    <property type="match status" value="1"/>
</dbReference>
<keyword evidence="4" id="KW-0350">Heme biosynthesis</keyword>
<evidence type="ECO:0000259" key="6">
    <source>
        <dbReference type="Pfam" id="PF01379"/>
    </source>
</evidence>
<dbReference type="PANTHER" id="PTHR11557">
    <property type="entry name" value="PORPHOBILINOGEN DEAMINASE"/>
    <property type="match status" value="1"/>
</dbReference>
<organism evidence="7 8">
    <name type="scientific">Metarhizium guizhouense (strain ARSEF 977)</name>
    <dbReference type="NCBI Taxonomy" id="1276136"/>
    <lineage>
        <taxon>Eukaryota</taxon>
        <taxon>Fungi</taxon>
        <taxon>Dikarya</taxon>
        <taxon>Ascomycota</taxon>
        <taxon>Pezizomycotina</taxon>
        <taxon>Sordariomycetes</taxon>
        <taxon>Hypocreomycetidae</taxon>
        <taxon>Hypocreales</taxon>
        <taxon>Clavicipitaceae</taxon>
        <taxon>Metarhizium</taxon>
    </lineage>
</organism>
<dbReference type="InterPro" id="IPR000860">
    <property type="entry name" value="HemC"/>
</dbReference>
<sequence>MSRASVYTRQPLRLSTRRSKLAVVQTEGIWDSLQRLLPSGTFEIEALHTLGDKDKSTALYDFGQKSLWTADLEEKLTLGQLDVVVHCLRDMPTSIPDSCDL</sequence>
<keyword evidence="8" id="KW-1185">Reference proteome</keyword>
<proteinExistence type="inferred from homology"/>
<protein>
    <recommendedName>
        <fullName evidence="2">hydroxymethylbilane synthase</fullName>
        <ecNumber evidence="2">2.5.1.61</ecNumber>
    </recommendedName>
</protein>
<evidence type="ECO:0000256" key="4">
    <source>
        <dbReference type="ARBA" id="ARBA00023133"/>
    </source>
</evidence>
<dbReference type="SUPFAM" id="SSF53850">
    <property type="entry name" value="Periplasmic binding protein-like II"/>
    <property type="match status" value="1"/>
</dbReference>
<keyword evidence="5" id="KW-0627">Porphyrin biosynthesis</keyword>
<dbReference type="InterPro" id="IPR022417">
    <property type="entry name" value="Porphobilin_deaminase_N"/>
</dbReference>
<evidence type="ECO:0000256" key="1">
    <source>
        <dbReference type="ARBA" id="ARBA00005638"/>
    </source>
</evidence>
<feature type="domain" description="Porphobilinogen deaminase N-terminal" evidence="6">
    <location>
        <begin position="12"/>
        <end position="100"/>
    </location>
</feature>